<evidence type="ECO:0000313" key="1">
    <source>
        <dbReference type="EMBL" id="QES25800.1"/>
    </source>
</evidence>
<evidence type="ECO:0000313" key="2">
    <source>
        <dbReference type="Proteomes" id="UP000323046"/>
    </source>
</evidence>
<reference evidence="1 2" key="1">
    <citation type="submission" date="2018-05" db="EMBL/GenBank/DDBJ databases">
        <title>Streptomyces venezuelae.</title>
        <authorList>
            <person name="Kim W."/>
            <person name="Lee N."/>
            <person name="Cho B.-K."/>
        </authorList>
    </citation>
    <scope>NUCLEOTIDE SEQUENCE [LARGE SCALE GENOMIC DNA]</scope>
    <source>
        <strain evidence="1 2">ATCC 14583</strain>
    </source>
</reference>
<dbReference type="RefSeq" id="WP_150165130.1">
    <property type="nucleotide sequence ID" value="NZ_CP029193.1"/>
</dbReference>
<name>A0A5P2B7C4_STRVZ</name>
<keyword evidence="2" id="KW-1185">Reference proteome</keyword>
<sequence length="70" mass="7276">MAAPATYRVVVNGGESSIDVVLQEGDYSPVTDGDMPALAWELARAVSELAGANLITVNRTSAVTTEVPEV</sequence>
<protein>
    <submittedName>
        <fullName evidence="1">Uncharacterized protein</fullName>
    </submittedName>
</protein>
<proteinExistence type="predicted"/>
<gene>
    <name evidence="1" type="ORF">DEJ47_04455</name>
</gene>
<accession>A0A5P2B7C4</accession>
<organism evidence="1 2">
    <name type="scientific">Streptomyces venezuelae</name>
    <dbReference type="NCBI Taxonomy" id="54571"/>
    <lineage>
        <taxon>Bacteria</taxon>
        <taxon>Bacillati</taxon>
        <taxon>Actinomycetota</taxon>
        <taxon>Actinomycetes</taxon>
        <taxon>Kitasatosporales</taxon>
        <taxon>Streptomycetaceae</taxon>
        <taxon>Streptomyces</taxon>
    </lineage>
</organism>
<dbReference type="AlphaFoldDB" id="A0A5P2B7C4"/>
<dbReference type="OrthoDB" id="9902169at2"/>
<dbReference type="Proteomes" id="UP000323046">
    <property type="component" value="Chromosome"/>
</dbReference>
<dbReference type="EMBL" id="CP029193">
    <property type="protein sequence ID" value="QES25800.1"/>
    <property type="molecule type" value="Genomic_DNA"/>
</dbReference>